<feature type="region of interest" description="Disordered" evidence="1">
    <location>
        <begin position="577"/>
        <end position="603"/>
    </location>
</feature>
<evidence type="ECO:0000256" key="1">
    <source>
        <dbReference type="SAM" id="MobiDB-lite"/>
    </source>
</evidence>
<reference evidence="2 3" key="1">
    <citation type="submission" date="2018-09" db="EMBL/GenBank/DDBJ databases">
        <title>Genomic investigation of the strawberry pathogen Phytophthora fragariae indicates pathogenicity is determined by transcriptional variation in three key races.</title>
        <authorList>
            <person name="Adams T.M."/>
            <person name="Armitage A.D."/>
            <person name="Sobczyk M.K."/>
            <person name="Bates H.J."/>
            <person name="Dunwell J.M."/>
            <person name="Nellist C.F."/>
            <person name="Harrison R.J."/>
        </authorList>
    </citation>
    <scope>NUCLEOTIDE SEQUENCE [LARGE SCALE GENOMIC DNA]</scope>
    <source>
        <strain evidence="2 3">SCRP245</strain>
    </source>
</reference>
<evidence type="ECO:0000313" key="2">
    <source>
        <dbReference type="EMBL" id="KAE9029719.1"/>
    </source>
</evidence>
<dbReference type="Proteomes" id="UP000460718">
    <property type="component" value="Unassembled WGS sequence"/>
</dbReference>
<feature type="region of interest" description="Disordered" evidence="1">
    <location>
        <begin position="275"/>
        <end position="309"/>
    </location>
</feature>
<proteinExistence type="predicted"/>
<accession>A0A6A3MBV3</accession>
<protein>
    <submittedName>
        <fullName evidence="2">Uncharacterized protein</fullName>
    </submittedName>
</protein>
<dbReference type="AlphaFoldDB" id="A0A6A3MBV3"/>
<dbReference type="EMBL" id="QXFW01000023">
    <property type="protein sequence ID" value="KAE9029719.1"/>
    <property type="molecule type" value="Genomic_DNA"/>
</dbReference>
<gene>
    <name evidence="2" type="ORF">PF011_g917</name>
</gene>
<organism evidence="2 3">
    <name type="scientific">Phytophthora fragariae</name>
    <dbReference type="NCBI Taxonomy" id="53985"/>
    <lineage>
        <taxon>Eukaryota</taxon>
        <taxon>Sar</taxon>
        <taxon>Stramenopiles</taxon>
        <taxon>Oomycota</taxon>
        <taxon>Peronosporomycetes</taxon>
        <taxon>Peronosporales</taxon>
        <taxon>Peronosporaceae</taxon>
        <taxon>Phytophthora</taxon>
    </lineage>
</organism>
<name>A0A6A3MBV3_9STRA</name>
<feature type="compositionally biased region" description="Basic and acidic residues" evidence="1">
    <location>
        <begin position="590"/>
        <end position="603"/>
    </location>
</feature>
<feature type="compositionally biased region" description="Basic and acidic residues" evidence="1">
    <location>
        <begin position="281"/>
        <end position="292"/>
    </location>
</feature>
<comment type="caution">
    <text evidence="2">The sequence shown here is derived from an EMBL/GenBank/DDBJ whole genome shotgun (WGS) entry which is preliminary data.</text>
</comment>
<sequence>MTQRQLQVGDYLLLRPEDVGGTTTRAFYASVVNVARSMVTVVSVLSGQEDSRFELARRLAELRVVPRSEATGLKPREWPRQAVWVSADSSYRSGQARGYSESKLEIWTTQGVMSVTRRQLVSDVHPLISIALGFQGWPIRAWPKPRLQALHANLMAKLEDMGRPNRGIPTVPEWLGELAPLADITQLARAQVEWIDPASGLSQLCSLQHAFLFVVYQEMQGQPPSGLIERLGTTLTEEPGNFRAWIDRLQEQGGNGAEHQTAITAQAFLASLSDDDASDAGDARTDEQERSEITQALPAGSAQHAAGNRVSTNDDAAELELLEFLRDHRPHLLQTYMRRSATQTVSPATTSLRVRPATIDINPAPTKRNKKAFCATTDQERVHQVFMSEIHKGKSGEAYMEYLTTSSLPLDFHPGMLSRLYDIGFGSKGLSISHFGRIGYLERLRKAAKGNVDMTDFTLPVPASPVLSSWAQLHAATRGFLHYCSEMCDPTTICVAAALDNFALQLEGWNHWLPNEMPTVVLWINATMERYRNAAAHDSLSGASTRAEAAGWFSNANPELQSILITAISERSYRALNPARKVDPRRRPHENKSQGKMPAERKVPAAVVEALPHKDGKEVYFRFLS</sequence>
<evidence type="ECO:0000313" key="3">
    <source>
        <dbReference type="Proteomes" id="UP000460718"/>
    </source>
</evidence>